<evidence type="ECO:0000256" key="5">
    <source>
        <dbReference type="ARBA" id="ARBA00022490"/>
    </source>
</evidence>
<feature type="region of interest" description="Disordered" evidence="18">
    <location>
        <begin position="2033"/>
        <end position="2068"/>
    </location>
</feature>
<evidence type="ECO:0000313" key="22">
    <source>
        <dbReference type="EnsemblMetazoa" id="XP_022665531"/>
    </source>
</evidence>
<evidence type="ECO:0000256" key="9">
    <source>
        <dbReference type="ARBA" id="ARBA00022833"/>
    </source>
</evidence>
<dbReference type="SUPFAM" id="SSF51905">
    <property type="entry name" value="FAD/NAD(P)-binding domain"/>
    <property type="match status" value="1"/>
</dbReference>
<feature type="compositionally biased region" description="Polar residues" evidence="18">
    <location>
        <begin position="1288"/>
        <end position="1303"/>
    </location>
</feature>
<dbReference type="Gene3D" id="2.10.110.10">
    <property type="entry name" value="Cysteine Rich Protein"/>
    <property type="match status" value="1"/>
</dbReference>
<feature type="compositionally biased region" description="Basic and acidic residues" evidence="18">
    <location>
        <begin position="2686"/>
        <end position="2712"/>
    </location>
</feature>
<feature type="domain" description="LIM zinc-binding" evidence="20">
    <location>
        <begin position="1186"/>
        <end position="1251"/>
    </location>
</feature>
<dbReference type="PROSITE" id="PS00478">
    <property type="entry name" value="LIM_DOMAIN_1"/>
    <property type="match status" value="1"/>
</dbReference>
<feature type="region of interest" description="Disordered" evidence="18">
    <location>
        <begin position="874"/>
        <end position="957"/>
    </location>
</feature>
<evidence type="ECO:0000256" key="8">
    <source>
        <dbReference type="ARBA" id="ARBA00022827"/>
    </source>
</evidence>
<keyword evidence="8" id="KW-0274">FAD</keyword>
<dbReference type="Proteomes" id="UP000594260">
    <property type="component" value="Unplaced"/>
</dbReference>
<feature type="region of interest" description="Disordered" evidence="18">
    <location>
        <begin position="1416"/>
        <end position="1514"/>
    </location>
</feature>
<dbReference type="InterPro" id="IPR001781">
    <property type="entry name" value="Znf_LIM"/>
</dbReference>
<evidence type="ECO:0000256" key="7">
    <source>
        <dbReference type="ARBA" id="ARBA00022723"/>
    </source>
</evidence>
<keyword evidence="23" id="KW-1185">Reference proteome</keyword>
<dbReference type="SMART" id="SM01203">
    <property type="entry name" value="DUF3585"/>
    <property type="match status" value="1"/>
</dbReference>
<dbReference type="Pfam" id="PF25413">
    <property type="entry name" value="Rossman_Mical"/>
    <property type="match status" value="1"/>
</dbReference>
<keyword evidence="5" id="KW-0963">Cytoplasm</keyword>
<evidence type="ECO:0000256" key="16">
    <source>
        <dbReference type="PROSITE-ProRule" id="PRU00125"/>
    </source>
</evidence>
<evidence type="ECO:0000256" key="13">
    <source>
        <dbReference type="ARBA" id="ARBA00023038"/>
    </source>
</evidence>
<keyword evidence="11" id="KW-0560">Oxidoreductase</keyword>
<feature type="compositionally biased region" description="Polar residues" evidence="18">
    <location>
        <begin position="1528"/>
        <end position="1543"/>
    </location>
</feature>
<feature type="compositionally biased region" description="Acidic residues" evidence="18">
    <location>
        <begin position="1426"/>
        <end position="1441"/>
    </location>
</feature>
<dbReference type="InterPro" id="IPR036872">
    <property type="entry name" value="CH_dom_sf"/>
</dbReference>
<dbReference type="PROSITE" id="PS50023">
    <property type="entry name" value="LIM_DOMAIN_2"/>
    <property type="match status" value="1"/>
</dbReference>
<organism evidence="22 23">
    <name type="scientific">Varroa destructor</name>
    <name type="common">Honeybee mite</name>
    <dbReference type="NCBI Taxonomy" id="109461"/>
    <lineage>
        <taxon>Eukaryota</taxon>
        <taxon>Metazoa</taxon>
        <taxon>Ecdysozoa</taxon>
        <taxon>Arthropoda</taxon>
        <taxon>Chelicerata</taxon>
        <taxon>Arachnida</taxon>
        <taxon>Acari</taxon>
        <taxon>Parasitiformes</taxon>
        <taxon>Mesostigmata</taxon>
        <taxon>Gamasina</taxon>
        <taxon>Dermanyssoidea</taxon>
        <taxon>Varroidae</taxon>
        <taxon>Varroa</taxon>
    </lineage>
</organism>
<dbReference type="Gene3D" id="1.10.418.10">
    <property type="entry name" value="Calponin-like domain"/>
    <property type="match status" value="1"/>
</dbReference>
<feature type="region of interest" description="Disordered" evidence="18">
    <location>
        <begin position="1"/>
        <end position="22"/>
    </location>
</feature>
<feature type="compositionally biased region" description="Basic and acidic residues" evidence="18">
    <location>
        <begin position="1154"/>
        <end position="1165"/>
    </location>
</feature>
<feature type="region of interest" description="Disordered" evidence="18">
    <location>
        <begin position="2283"/>
        <end position="2306"/>
    </location>
</feature>
<evidence type="ECO:0000256" key="6">
    <source>
        <dbReference type="ARBA" id="ARBA00022630"/>
    </source>
</evidence>
<feature type="region of interest" description="Disordered" evidence="18">
    <location>
        <begin position="1893"/>
        <end position="1932"/>
    </location>
</feature>
<feature type="compositionally biased region" description="Polar residues" evidence="18">
    <location>
        <begin position="1669"/>
        <end position="1684"/>
    </location>
</feature>
<feature type="compositionally biased region" description="Basic and acidic residues" evidence="18">
    <location>
        <begin position="2638"/>
        <end position="2648"/>
    </location>
</feature>
<feature type="compositionally biased region" description="Low complexity" evidence="18">
    <location>
        <begin position="1903"/>
        <end position="1914"/>
    </location>
</feature>
<feature type="region of interest" description="Disordered" evidence="18">
    <location>
        <begin position="697"/>
        <end position="733"/>
    </location>
</feature>
<feature type="compositionally biased region" description="Acidic residues" evidence="18">
    <location>
        <begin position="1449"/>
        <end position="1460"/>
    </location>
</feature>
<evidence type="ECO:0000256" key="3">
    <source>
        <dbReference type="ARBA" id="ARBA00008223"/>
    </source>
</evidence>
<evidence type="ECO:0000259" key="20">
    <source>
        <dbReference type="PROSITE" id="PS50023"/>
    </source>
</evidence>
<dbReference type="GO" id="GO:0003779">
    <property type="term" value="F:actin binding"/>
    <property type="evidence" value="ECO:0007669"/>
    <property type="project" value="UniProtKB-KW"/>
</dbReference>
<keyword evidence="17" id="KW-0175">Coiled coil</keyword>
<keyword evidence="7 16" id="KW-0479">Metal-binding</keyword>
<reference evidence="22" key="1">
    <citation type="submission" date="2021-01" db="UniProtKB">
        <authorList>
            <consortium name="EnsemblMetazoa"/>
        </authorList>
    </citation>
    <scope>IDENTIFICATION</scope>
</reference>
<dbReference type="PANTHER" id="PTHR23167:SF54">
    <property type="entry name" value="[F-ACTIN]-MONOOXYGENASE MICAL"/>
    <property type="match status" value="1"/>
</dbReference>
<evidence type="ECO:0000256" key="1">
    <source>
        <dbReference type="ARBA" id="ARBA00001974"/>
    </source>
</evidence>
<dbReference type="InParanoid" id="A0A7M7MC68"/>
<comment type="similarity">
    <text evidence="3">Belongs to the Mical family.</text>
</comment>
<comment type="catalytic activity">
    <reaction evidence="15">
        <text>L-methionyl-[F-actin] + NADPH + O2 + H(+) = L-methionyl-(R)-S-oxide-[F-actin] + NADP(+) + H2O</text>
        <dbReference type="Rhea" id="RHEA:51308"/>
        <dbReference type="Rhea" id="RHEA-COMP:12953"/>
        <dbReference type="Rhea" id="RHEA-COMP:12956"/>
        <dbReference type="ChEBI" id="CHEBI:15377"/>
        <dbReference type="ChEBI" id="CHEBI:15378"/>
        <dbReference type="ChEBI" id="CHEBI:15379"/>
        <dbReference type="ChEBI" id="CHEBI:16044"/>
        <dbReference type="ChEBI" id="CHEBI:45764"/>
        <dbReference type="ChEBI" id="CHEBI:57783"/>
        <dbReference type="ChEBI" id="CHEBI:58349"/>
        <dbReference type="EC" id="1.14.13.225"/>
    </reaction>
</comment>
<accession>A0A7M7MC68</accession>
<evidence type="ECO:0000256" key="2">
    <source>
        <dbReference type="ARBA" id="ARBA00004496"/>
    </source>
</evidence>
<feature type="region of interest" description="Disordered" evidence="18">
    <location>
        <begin position="1526"/>
        <end position="1611"/>
    </location>
</feature>
<evidence type="ECO:0000256" key="11">
    <source>
        <dbReference type="ARBA" id="ARBA00023002"/>
    </source>
</evidence>
<feature type="compositionally biased region" description="Basic and acidic residues" evidence="18">
    <location>
        <begin position="720"/>
        <end position="733"/>
    </location>
</feature>
<protein>
    <recommendedName>
        <fullName evidence="4">F-actin monooxygenase</fullName>
        <ecNumber evidence="4">1.14.13.225</ecNumber>
    </recommendedName>
</protein>
<dbReference type="PROSITE" id="PS51848">
    <property type="entry name" value="BMERB"/>
    <property type="match status" value="1"/>
</dbReference>
<feature type="region of interest" description="Disordered" evidence="18">
    <location>
        <begin position="2514"/>
        <end position="2596"/>
    </location>
</feature>
<dbReference type="GO" id="GO:0046872">
    <property type="term" value="F:metal ion binding"/>
    <property type="evidence" value="ECO:0007669"/>
    <property type="project" value="UniProtKB-KW"/>
</dbReference>
<feature type="compositionally biased region" description="Polar residues" evidence="18">
    <location>
        <begin position="1"/>
        <end position="10"/>
    </location>
</feature>
<evidence type="ECO:0000313" key="23">
    <source>
        <dbReference type="Proteomes" id="UP000594260"/>
    </source>
</evidence>
<feature type="compositionally biased region" description="Acidic residues" evidence="18">
    <location>
        <begin position="1584"/>
        <end position="1594"/>
    </location>
</feature>
<feature type="compositionally biased region" description="Polar residues" evidence="18">
    <location>
        <begin position="2521"/>
        <end position="2535"/>
    </location>
</feature>
<feature type="domain" description="BMERB" evidence="21">
    <location>
        <begin position="2823"/>
        <end position="2979"/>
    </location>
</feature>
<feature type="compositionally biased region" description="Acidic residues" evidence="18">
    <location>
        <begin position="918"/>
        <end position="936"/>
    </location>
</feature>
<keyword evidence="10" id="KW-0521">NADP</keyword>
<comment type="cofactor">
    <cofactor evidence="1">
        <name>FAD</name>
        <dbReference type="ChEBI" id="CHEBI:57692"/>
    </cofactor>
</comment>
<feature type="compositionally biased region" description="Acidic residues" evidence="18">
    <location>
        <begin position="1564"/>
        <end position="1575"/>
    </location>
</feature>
<keyword evidence="6" id="KW-0285">Flavoprotein</keyword>
<dbReference type="RefSeq" id="XP_022665531.1">
    <property type="nucleotide sequence ID" value="XM_022809796.1"/>
</dbReference>
<dbReference type="InterPro" id="IPR001715">
    <property type="entry name" value="CH_dom"/>
</dbReference>
<dbReference type="GeneID" id="111252253"/>
<dbReference type="GO" id="GO:0120501">
    <property type="term" value="F:F-actin monooxygenase activity"/>
    <property type="evidence" value="ECO:0007669"/>
    <property type="project" value="UniProtKB-EC"/>
</dbReference>
<dbReference type="SUPFAM" id="SSF57716">
    <property type="entry name" value="Glucocorticoid receptor-like (DNA-binding domain)"/>
    <property type="match status" value="1"/>
</dbReference>
<feature type="compositionally biased region" description="Polar residues" evidence="18">
    <location>
        <begin position="2727"/>
        <end position="2737"/>
    </location>
</feature>
<feature type="region of interest" description="Disordered" evidence="18">
    <location>
        <begin position="1625"/>
        <end position="1729"/>
    </location>
</feature>
<dbReference type="FunFam" id="3.50.50.60:FF:000004">
    <property type="entry name" value="protein-methionine sulfoxide oxidase MICAL2 isoform X1"/>
    <property type="match status" value="1"/>
</dbReference>
<dbReference type="EC" id="1.14.13.225" evidence="4"/>
<dbReference type="EnsemblMetazoa" id="XM_022809797">
    <property type="protein sequence ID" value="XP_022665532"/>
    <property type="gene ID" value="LOC111252253"/>
</dbReference>
<evidence type="ECO:0000256" key="15">
    <source>
        <dbReference type="ARBA" id="ARBA00049522"/>
    </source>
</evidence>
<feature type="compositionally biased region" description="Polar residues" evidence="18">
    <location>
        <begin position="2056"/>
        <end position="2068"/>
    </location>
</feature>
<feature type="compositionally biased region" description="Acidic residues" evidence="18">
    <location>
        <begin position="1810"/>
        <end position="1822"/>
    </location>
</feature>
<dbReference type="SMART" id="SM00132">
    <property type="entry name" value="LIM"/>
    <property type="match status" value="1"/>
</dbReference>
<keyword evidence="14" id="KW-0009">Actin-binding</keyword>
<evidence type="ECO:0000259" key="21">
    <source>
        <dbReference type="PROSITE" id="PS51848"/>
    </source>
</evidence>
<dbReference type="RefSeq" id="XP_022665530.1">
    <property type="nucleotide sequence ID" value="XM_022809795.1"/>
</dbReference>
<evidence type="ECO:0000256" key="14">
    <source>
        <dbReference type="ARBA" id="ARBA00023203"/>
    </source>
</evidence>
<dbReference type="GO" id="GO:0005737">
    <property type="term" value="C:cytoplasm"/>
    <property type="evidence" value="ECO:0007669"/>
    <property type="project" value="UniProtKB-SubCell"/>
</dbReference>
<feature type="domain" description="Calponin-homology (CH)" evidence="19">
    <location>
        <begin position="532"/>
        <end position="637"/>
    </location>
</feature>
<dbReference type="KEGG" id="vde:111252253"/>
<name>A0A7M7MC68_VARDE</name>
<dbReference type="InterPro" id="IPR050540">
    <property type="entry name" value="F-actin_Monoox_Mical"/>
</dbReference>
<feature type="compositionally biased region" description="Basic and acidic residues" evidence="18">
    <location>
        <begin position="2046"/>
        <end position="2055"/>
    </location>
</feature>
<dbReference type="InterPro" id="IPR057494">
    <property type="entry name" value="Rossman_Mical"/>
</dbReference>
<dbReference type="SUPFAM" id="SSF47576">
    <property type="entry name" value="Calponin-homology domain, CH-domain"/>
    <property type="match status" value="1"/>
</dbReference>
<dbReference type="InterPro" id="IPR022735">
    <property type="entry name" value="bMERB_dom"/>
</dbReference>
<feature type="region of interest" description="Disordered" evidence="18">
    <location>
        <begin position="1142"/>
        <end position="1165"/>
    </location>
</feature>
<proteinExistence type="inferred from homology"/>
<keyword evidence="12" id="KW-0503">Monooxygenase</keyword>
<feature type="coiled-coil region" evidence="17">
    <location>
        <begin position="2833"/>
        <end position="2920"/>
    </location>
</feature>
<feature type="region of interest" description="Disordered" evidence="18">
    <location>
        <begin position="843"/>
        <end position="862"/>
    </location>
</feature>
<dbReference type="Gene3D" id="3.50.50.60">
    <property type="entry name" value="FAD/NAD(P)-binding domain"/>
    <property type="match status" value="1"/>
</dbReference>
<evidence type="ECO:0000256" key="4">
    <source>
        <dbReference type="ARBA" id="ARBA00012709"/>
    </source>
</evidence>
<dbReference type="OrthoDB" id="20799at2759"/>
<feature type="region of interest" description="Disordered" evidence="18">
    <location>
        <begin position="1267"/>
        <end position="1330"/>
    </location>
</feature>
<feature type="compositionally biased region" description="Low complexity" evidence="18">
    <location>
        <begin position="2569"/>
        <end position="2582"/>
    </location>
</feature>
<feature type="region of interest" description="Disordered" evidence="18">
    <location>
        <begin position="795"/>
        <end position="818"/>
    </location>
</feature>
<feature type="compositionally biased region" description="Basic and acidic residues" evidence="18">
    <location>
        <begin position="1625"/>
        <end position="1638"/>
    </location>
</feature>
<evidence type="ECO:0000259" key="19">
    <source>
        <dbReference type="PROSITE" id="PS50021"/>
    </source>
</evidence>
<keyword evidence="13 16" id="KW-0440">LIM domain</keyword>
<feature type="compositionally biased region" description="Polar residues" evidence="18">
    <location>
        <begin position="901"/>
        <end position="917"/>
    </location>
</feature>
<dbReference type="EnsemblMetazoa" id="XM_022809794">
    <property type="protein sequence ID" value="XP_022665529"/>
    <property type="gene ID" value="LOC111252253"/>
</dbReference>
<dbReference type="PROSITE" id="PS50021">
    <property type="entry name" value="CH"/>
    <property type="match status" value="1"/>
</dbReference>
<keyword evidence="9 16" id="KW-0862">Zinc</keyword>
<evidence type="ECO:0000256" key="17">
    <source>
        <dbReference type="SAM" id="Coils"/>
    </source>
</evidence>
<feature type="compositionally biased region" description="Basic and acidic residues" evidence="18">
    <location>
        <begin position="1687"/>
        <end position="1703"/>
    </location>
</feature>
<dbReference type="Pfam" id="PF00307">
    <property type="entry name" value="CH"/>
    <property type="match status" value="1"/>
</dbReference>
<feature type="compositionally biased region" description="Polar residues" evidence="18">
    <location>
        <begin position="1462"/>
        <end position="1479"/>
    </location>
</feature>
<dbReference type="PANTHER" id="PTHR23167">
    <property type="entry name" value="CALPONIN HOMOLOGY DOMAIN-CONTAINING PROTEIN DDB_G0272472-RELATED"/>
    <property type="match status" value="1"/>
</dbReference>
<feature type="region of interest" description="Disordered" evidence="18">
    <location>
        <begin position="2479"/>
        <end position="2502"/>
    </location>
</feature>
<dbReference type="FunCoup" id="A0A7M7MC68">
    <property type="interactions" value="219"/>
</dbReference>
<dbReference type="CTD" id="41225"/>
<feature type="compositionally biased region" description="Low complexity" evidence="18">
    <location>
        <begin position="2609"/>
        <end position="2635"/>
    </location>
</feature>
<sequence>MSVGQRQTSPVGGPGPRGLASPESALAADRFEAFTSAGTFKQVLTCYRQICDILQLTPAPLNQFYPKLKNKLRSWKAQGLWNKLDKRASQKEYSKGRSCENTRVLIIGAGPVGLRSAIEAQLLGAKVVLVEKRDRFSRNNVLHLWPFVIQDLRMLGAKKFFGKFCAGSIDHISIRQLQLILLKVCLLLGVEIHESVTFEDLIEPCEEDGVKTGWRARLTPHDHEASHYEFDFLICADGKRNTIKGFARNEFRGKLAIGITANFINRQTQEENKVPEISGVTFIFNQKFFRDMQAATAIDLENIVYYKDDTHYFVMTAKKQSLIERGVILTDQSDVASLLRPDNVNRSALLDYASDAARFATKDQLPRLEFAVNHYGQPDVAMFDFTSMYASENASRMVERRGKKLLLCLVGDSLLEPFWPTGSGCARGFLSALDTGWMLKGWETQPPVKVIAERESIYRLLNQTSPENLHKDVNQYTINPASRYLSLGTSKVLPGEVQHLCDLETITLDITDSEMELALSSMARKRLRNRSIVNPDSLQLWCEKQVYQYNISIEDMTTSWKDGRALTAILHRYRPELIGHPSELDVSPSSAAGNCQRVFDLLEREYGIPPVMTGQDLAASEIPDKLTMVSYLTQVYETFRGAIPRPPGRSVYKFDDLLEEQENSRPAAPRADLRQAVEKYRHSGGSHGPLREARSRSLYDSPFSSGNPNALPANLATDEGYSHEAAKRSKMTERAWRARTHLEAMTRGHGGVRANDVTPELERVADVMDRKAFNARKERLQEQWKFDSTGARIYGPLESTDGFHQQPPPPPKGIPRKSYALTQRPSIRELQQQLLDLEKGVSAGGSAKKTAPPGHYVGKIGKDDWNVRQLEERLREREKGRADSGKKKSHVEKPQVDWASFHSTATSGAQEALQTADNIDDPEKEEEEKDDDDEETVGANRGSSREAGNRPPNGVVFASTPLRAVAGHGANGSAATSDKNQEKMRMFEEVFRDKRAQMEGRLRGENPERAKYGVIDEKLQRVERQLKDGGVIMDVGERGRNKVAQLKNILDVKAQQNRPAPVTCLNPPKVNKYLSKDYLAYKEKETTSGSSSGGTSGTLSCEDLPGVSAADRDCLDYRSVRAPEMMRLELVALRDAQNLPESPYAASKNSSLSRNERAHVEDTEPVEVSHKVEAGTNIAPVPESSDLCYFCGQRVYLIDRLSAEGHFFHRSCLRCEYCDDNLRIGSYAYDSSGVCRGKFFCVQHFRMEKPSARWTAMMRRKEAFLQEEPRPAQILPTTEETPGDRSVEPSTALQDTQTVQTLAPQRVTPEQALRHQPGISNSLIDIDRDRTPERAEFENLGDASELMDQDNLLNSELDEEELTQRNLGAIEVQTDDDLEQLSSDDEDEDQELMLRAGAVQGLAADADATRHLAETWSKKHNQSCCDSDEEELTDDTTDEETSTEKDEGATTDDVDSDYEYASDSQHPQQQNSLIANNTTAEERSSVPDEISDGTEVDYSTIRRKKPHGAVVTAPVSTKQVSPLVIDITKNSSTGRTPVDNTPTEEGIATAKTKDILQTPGEDHDAGDEGGGDSSEDGLTLSITDSDDDEDEMEADANAGKPHNVTQHKEVPEIVVLEEVALQVTGDDRWGEDSAREALGDATSPPWAVGEPITLTSPPEDAASPGTAGGSVSLTEVSEFSSNEASSDDNREHEPEKMDTDIAKDSTINNDNQNGHKENEIDSDCFGTEPDLTRGTHVTAITACRQQTPQQPHSPATSVLLDSSICRSANPRVPPRASCDQQPVSIAMTTAVVTSPSYRKPISSEYPTPDEMMDDAQQLEETSESSATSTLGRKAEEVDASGASTCVRAATEIMNDESSAACREQTDFASMMTRSDSASDRDQLMMSVRDDADVNVDGDCDEASLLSPTSPLSPSGNNDASGGPSPVSPEYESISKLDDDFPVVRVEGSLSVNNGSIGQSGTLAPVATLETSDEEDLTLSEWAKEGSEHGSALEDLHITSHQIPLGRQLLSQTQPQQQQQPPARLQKGYTFHLSGRRDDALPAQRPNRLEKLENSKNSENIGNITPTNSTDRLNLVHQQQNNETQQQQQQPIRISSNLRPGGKLLGSNQTTVLSGPASVTGQGTGILDNYRTLPFKTHASLLGNPLERSSSANRIDEAAKAASTKNAKISPLPKFTGYGGRFAEKICRPTESDSIYLKTLNIKLKNFEFPSIRSANSSQKGSQDDLLSDDDEAFRTTAGTELQKSATSPSVLDHNKNLHTAVAHATSTGPHGRECDHLINAVNTTHREQQPNRRATSPGRLSQVSQSSVLARDPVAALTQLKAVNEASIYENVNNLPYFDDRISLAGFKVNSGANAAVGAAAGEGTSEVGGDMPPPPPPPLVPAPGNDYSVFATPDSKGREQWRFRTGSVSSLCSIDRERARQEARERAKLKSDAELGISPPSACVRRHRDRLVSEDGAWDPTVMTTQGAVGATPIARHAATGVHPPLRPQSEYLERAPDPEMLSAFQPLQQAKARIKVVQPSPSATVSTTKSTSLPAAAGDSTRKVSSSAPATKAQKTPEASAKKRLFSSGESSPSSKTGASDVRQSRPNSAGHKARNALFSFLTFGSKSSASSANSTGHRDSNGGNINGQNHQQASGRKDKQDKGELLAKSPSGKVTISAKLKMLSPKAQGKTPRGSLASVDSQGGDREEDHHAKTSSKFSKDVQDKKRNLSQDSLRSTGHAGPCTPNSATASSGVRSAGSFSVVTELGLVGSVGSGLGLCESRLGSVGMSTLISGTDLLLSGSESDNDNEPFPDVQDILSDRRVEATDKDKAERFQQRVYKQQELKRARCAQEIQRKLAEIEVERAGIEARGVDVEKELRRLGQAPAAHLTNITADKERLTQELFELLRQKNKLNRREQELLIRAKDLELENRHAKLQKEMRERMAIDDSKKTPQDVGEERAILREMLEILEKRDKLVVLHDQLELKERREEREIENRIKAAHAAHADAAAAANVDVSAQQFIHIPGLTSDTSHV</sequence>
<comment type="subcellular location">
    <subcellularLocation>
        <location evidence="2">Cytoplasm</location>
    </subcellularLocation>
</comment>
<dbReference type="RefSeq" id="XP_022665529.1">
    <property type="nucleotide sequence ID" value="XM_022809794.1"/>
</dbReference>
<dbReference type="EnsemblMetazoa" id="XM_022809795">
    <property type="protein sequence ID" value="XP_022665530"/>
    <property type="gene ID" value="LOC111252253"/>
</dbReference>
<feature type="region of interest" description="Disordered" evidence="18">
    <location>
        <begin position="2609"/>
        <end position="2738"/>
    </location>
</feature>
<evidence type="ECO:0000256" key="18">
    <source>
        <dbReference type="SAM" id="MobiDB-lite"/>
    </source>
</evidence>
<dbReference type="PRINTS" id="PR00420">
    <property type="entry name" value="RNGMNOXGNASE"/>
</dbReference>
<dbReference type="InterPro" id="IPR036188">
    <property type="entry name" value="FAD/NAD-bd_sf"/>
</dbReference>
<evidence type="ECO:0000256" key="12">
    <source>
        <dbReference type="ARBA" id="ARBA00023033"/>
    </source>
</evidence>
<feature type="compositionally biased region" description="Basic and acidic residues" evidence="18">
    <location>
        <begin position="874"/>
        <end position="895"/>
    </location>
</feature>
<dbReference type="RefSeq" id="XP_022665532.1">
    <property type="nucleotide sequence ID" value="XM_022809797.1"/>
</dbReference>
<dbReference type="SMART" id="SM00033">
    <property type="entry name" value="CH"/>
    <property type="match status" value="1"/>
</dbReference>
<feature type="compositionally biased region" description="Polar residues" evidence="18">
    <location>
        <begin position="2291"/>
        <end position="2306"/>
    </location>
</feature>
<dbReference type="Pfam" id="PF12130">
    <property type="entry name" value="bMERB_dom"/>
    <property type="match status" value="1"/>
</dbReference>
<evidence type="ECO:0000256" key="10">
    <source>
        <dbReference type="ARBA" id="ARBA00022857"/>
    </source>
</evidence>
<dbReference type="EnsemblMetazoa" id="XM_022809796">
    <property type="protein sequence ID" value="XP_022665531"/>
    <property type="gene ID" value="LOC111252253"/>
</dbReference>
<feature type="region of interest" description="Disordered" evidence="18">
    <location>
        <begin position="1794"/>
        <end position="1841"/>
    </location>
</feature>